<dbReference type="EMBL" id="KZ613782">
    <property type="protein sequence ID" value="PMD63259.1"/>
    <property type="molecule type" value="Genomic_DNA"/>
</dbReference>
<proteinExistence type="predicted"/>
<keyword evidence="3" id="KW-1185">Reference proteome</keyword>
<dbReference type="Proteomes" id="UP000235371">
    <property type="component" value="Unassembled WGS sequence"/>
</dbReference>
<dbReference type="OrthoDB" id="5428890at2759"/>
<accession>A0A2J6TJR3</accession>
<dbReference type="RefSeq" id="XP_024740163.1">
    <property type="nucleotide sequence ID" value="XM_024871958.1"/>
</dbReference>
<organism evidence="2 3">
    <name type="scientific">Hyaloscypha bicolor E</name>
    <dbReference type="NCBI Taxonomy" id="1095630"/>
    <lineage>
        <taxon>Eukaryota</taxon>
        <taxon>Fungi</taxon>
        <taxon>Dikarya</taxon>
        <taxon>Ascomycota</taxon>
        <taxon>Pezizomycotina</taxon>
        <taxon>Leotiomycetes</taxon>
        <taxon>Helotiales</taxon>
        <taxon>Hyaloscyphaceae</taxon>
        <taxon>Hyaloscypha</taxon>
        <taxon>Hyaloscypha bicolor</taxon>
    </lineage>
</organism>
<sequence length="515" mass="59060">MEDDIEPGGIPNRRRSSWKTFIVDASPIFRRPYTLNTTVTGISLSVEPQLLENLPKLTYEESQCQGRLMSFIVGDDLQKGSLQKACQWYSRHLQMRFKEAWYLLARSLVGLVDDSSEPKPGDLVVVYDFVLAVARLLSVKKNVALVEFVDQLDNDSLLKPQLDDERAKPNQIVFAALGWLTMFYEAVPDPGADSLEVKKTSTSSSGLRNALITRKYSSFQQGFEYIAQPLDTMLDHFGCLIPMPRIRPLHPQWLSGNQQSEVIMVHSICFNFLHQIAGLRIEWVSSLTLHLELDSERKTLKLFQYPSFCRMMMRDHKNHVLSRLLNDHAERFCEDVNTPDIPTALLFEEILRSYRLIFGQDERSWKAFSKMLTKVEEDQGQGRTISACDPLLHVLCGQSSTSPEARKIYDEIDCRRDTNLNEQTTYCNPDTFPFFGKRLLELQQFDKQHQPQTVRSLLGDKRDVGAWFTLWNNQLLVFFATFTILLMVVSLGFQIWQTILSKQQLQQGPGTVSGS</sequence>
<gene>
    <name evidence="2" type="ORF">K444DRAFT_330774</name>
</gene>
<evidence type="ECO:0000256" key="1">
    <source>
        <dbReference type="SAM" id="Phobius"/>
    </source>
</evidence>
<keyword evidence="1" id="KW-0812">Transmembrane</keyword>
<dbReference type="GeneID" id="36580040"/>
<name>A0A2J6TJR3_9HELO</name>
<keyword evidence="1" id="KW-0472">Membrane</keyword>
<reference evidence="2 3" key="1">
    <citation type="submission" date="2016-04" db="EMBL/GenBank/DDBJ databases">
        <title>A degradative enzymes factory behind the ericoid mycorrhizal symbiosis.</title>
        <authorList>
            <consortium name="DOE Joint Genome Institute"/>
            <person name="Martino E."/>
            <person name="Morin E."/>
            <person name="Grelet G."/>
            <person name="Kuo A."/>
            <person name="Kohler A."/>
            <person name="Daghino S."/>
            <person name="Barry K."/>
            <person name="Choi C."/>
            <person name="Cichocki N."/>
            <person name="Clum A."/>
            <person name="Copeland A."/>
            <person name="Hainaut M."/>
            <person name="Haridas S."/>
            <person name="Labutti K."/>
            <person name="Lindquist E."/>
            <person name="Lipzen A."/>
            <person name="Khouja H.-R."/>
            <person name="Murat C."/>
            <person name="Ohm R."/>
            <person name="Olson A."/>
            <person name="Spatafora J."/>
            <person name="Veneault-Fourrey C."/>
            <person name="Henrissat B."/>
            <person name="Grigoriev I."/>
            <person name="Martin F."/>
            <person name="Perotto S."/>
        </authorList>
    </citation>
    <scope>NUCLEOTIDE SEQUENCE [LARGE SCALE GENOMIC DNA]</scope>
    <source>
        <strain evidence="2 3">E</strain>
    </source>
</reference>
<feature type="transmembrane region" description="Helical" evidence="1">
    <location>
        <begin position="475"/>
        <end position="496"/>
    </location>
</feature>
<dbReference type="AlphaFoldDB" id="A0A2J6TJR3"/>
<protein>
    <submittedName>
        <fullName evidence="2">Uncharacterized protein</fullName>
    </submittedName>
</protein>
<evidence type="ECO:0000313" key="2">
    <source>
        <dbReference type="EMBL" id="PMD63259.1"/>
    </source>
</evidence>
<dbReference type="InParanoid" id="A0A2J6TJR3"/>
<evidence type="ECO:0000313" key="3">
    <source>
        <dbReference type="Proteomes" id="UP000235371"/>
    </source>
</evidence>
<keyword evidence="1" id="KW-1133">Transmembrane helix</keyword>